<comment type="similarity">
    <text evidence="1">Belongs to the DprA/Smf family.</text>
</comment>
<evidence type="ECO:0000259" key="3">
    <source>
        <dbReference type="Pfam" id="PF02481"/>
    </source>
</evidence>
<evidence type="ECO:0000256" key="1">
    <source>
        <dbReference type="ARBA" id="ARBA00006525"/>
    </source>
</evidence>
<dbReference type="SUPFAM" id="SSF47781">
    <property type="entry name" value="RuvA domain 2-like"/>
    <property type="match status" value="1"/>
</dbReference>
<feature type="region of interest" description="Disordered" evidence="2">
    <location>
        <begin position="300"/>
        <end position="325"/>
    </location>
</feature>
<name>A0A1J5RBP8_9ZZZZ</name>
<dbReference type="Gene3D" id="3.40.50.450">
    <property type="match status" value="1"/>
</dbReference>
<dbReference type="InterPro" id="IPR036388">
    <property type="entry name" value="WH-like_DNA-bd_sf"/>
</dbReference>
<protein>
    <submittedName>
        <fullName evidence="5">Uncharacterized protein</fullName>
    </submittedName>
</protein>
<evidence type="ECO:0000259" key="4">
    <source>
        <dbReference type="Pfam" id="PF17782"/>
    </source>
</evidence>
<dbReference type="Gene3D" id="1.10.10.10">
    <property type="entry name" value="Winged helix-like DNA-binding domain superfamily/Winged helix DNA-binding domain"/>
    <property type="match status" value="1"/>
</dbReference>
<dbReference type="InterPro" id="IPR003488">
    <property type="entry name" value="DprA"/>
</dbReference>
<feature type="domain" description="DprA winged helix" evidence="4">
    <location>
        <begin position="316"/>
        <end position="374"/>
    </location>
</feature>
<dbReference type="NCBIfam" id="TIGR00732">
    <property type="entry name" value="dprA"/>
    <property type="match status" value="1"/>
</dbReference>
<dbReference type="AlphaFoldDB" id="A0A1J5RBP8"/>
<dbReference type="InterPro" id="IPR010994">
    <property type="entry name" value="RuvA_2-like"/>
</dbReference>
<reference evidence="5" key="1">
    <citation type="submission" date="2016-10" db="EMBL/GenBank/DDBJ databases">
        <title>Sequence of Gallionella enrichment culture.</title>
        <authorList>
            <person name="Poehlein A."/>
            <person name="Muehling M."/>
            <person name="Daniel R."/>
        </authorList>
    </citation>
    <scope>NUCLEOTIDE SEQUENCE</scope>
</reference>
<gene>
    <name evidence="5" type="ORF">GALL_325930</name>
</gene>
<sequence length="383" mass="40592">MQVDELAAWLRLLETPGVGSETARRLLAAFGLPEEVFAQSVLALERVVSPAVAQALRATPSRDLNDLVARTRDWLAEPARHVLSLADSSYPALLLQTADPPPLLYASGRLELLSRPRTLAIVGARNPSAQGARDAHAFAMALANAGVTVVSGFARGIDAQAHEGALQAMITTPSGGATIAVLGTGCDRVYPVSHRALAHRIAEQGLLLSEFPLGTPPARSHFPRRNRIISGLSRGVLVTEAAVHSGSLITARLAAEQGREVFAIPGSIHNPLSRGCHRLLREGAKLVECVDDVLDELGWNVPADPKSGGPRGAREDKPDASGSASPAAQELLDALGYAIMSFDELAARTGRSAQWLGEQLLALELQGHVARLPGARFQRIERA</sequence>
<evidence type="ECO:0000256" key="2">
    <source>
        <dbReference type="SAM" id="MobiDB-lite"/>
    </source>
</evidence>
<dbReference type="PANTHER" id="PTHR43022:SF1">
    <property type="entry name" value="PROTEIN SMF"/>
    <property type="match status" value="1"/>
</dbReference>
<accession>A0A1J5RBP8</accession>
<dbReference type="EMBL" id="MLJW01000535">
    <property type="protein sequence ID" value="OIQ85565.1"/>
    <property type="molecule type" value="Genomic_DNA"/>
</dbReference>
<proteinExistence type="inferred from homology"/>
<dbReference type="SUPFAM" id="SSF102405">
    <property type="entry name" value="MCP/YpsA-like"/>
    <property type="match status" value="1"/>
</dbReference>
<comment type="caution">
    <text evidence="5">The sequence shown here is derived from an EMBL/GenBank/DDBJ whole genome shotgun (WGS) entry which is preliminary data.</text>
</comment>
<dbReference type="InterPro" id="IPR041614">
    <property type="entry name" value="DprA_WH"/>
</dbReference>
<organism evidence="5">
    <name type="scientific">mine drainage metagenome</name>
    <dbReference type="NCBI Taxonomy" id="410659"/>
    <lineage>
        <taxon>unclassified sequences</taxon>
        <taxon>metagenomes</taxon>
        <taxon>ecological metagenomes</taxon>
    </lineage>
</organism>
<dbReference type="Pfam" id="PF17782">
    <property type="entry name" value="WHD_DprA"/>
    <property type="match status" value="1"/>
</dbReference>
<dbReference type="Pfam" id="PF02481">
    <property type="entry name" value="DNA_processg_A"/>
    <property type="match status" value="1"/>
</dbReference>
<feature type="domain" description="Smf/DprA SLOG" evidence="3">
    <location>
        <begin position="82"/>
        <end position="297"/>
    </location>
</feature>
<dbReference type="GO" id="GO:0009294">
    <property type="term" value="P:DNA-mediated transformation"/>
    <property type="evidence" value="ECO:0007669"/>
    <property type="project" value="InterPro"/>
</dbReference>
<dbReference type="PANTHER" id="PTHR43022">
    <property type="entry name" value="PROTEIN SMF"/>
    <property type="match status" value="1"/>
</dbReference>
<evidence type="ECO:0000313" key="5">
    <source>
        <dbReference type="EMBL" id="OIQ85565.1"/>
    </source>
</evidence>
<dbReference type="InterPro" id="IPR057666">
    <property type="entry name" value="DrpA_SLOG"/>
</dbReference>